<keyword evidence="2" id="KW-1185">Reference proteome</keyword>
<reference evidence="1" key="1">
    <citation type="submission" date="2023-05" db="EMBL/GenBank/DDBJ databases">
        <authorList>
            <person name="Stuckert A."/>
        </authorList>
    </citation>
    <scope>NUCLEOTIDE SEQUENCE</scope>
</reference>
<evidence type="ECO:0000313" key="1">
    <source>
        <dbReference type="EMBL" id="CAI9609663.1"/>
    </source>
</evidence>
<proteinExistence type="predicted"/>
<organism evidence="1 2">
    <name type="scientific">Staurois parvus</name>
    <dbReference type="NCBI Taxonomy" id="386267"/>
    <lineage>
        <taxon>Eukaryota</taxon>
        <taxon>Metazoa</taxon>
        <taxon>Chordata</taxon>
        <taxon>Craniata</taxon>
        <taxon>Vertebrata</taxon>
        <taxon>Euteleostomi</taxon>
        <taxon>Amphibia</taxon>
        <taxon>Batrachia</taxon>
        <taxon>Anura</taxon>
        <taxon>Neobatrachia</taxon>
        <taxon>Ranoidea</taxon>
        <taxon>Ranidae</taxon>
        <taxon>Staurois</taxon>
    </lineage>
</organism>
<sequence>MYASHAAARYQSVSWVPVTGPPLSAARARYIVICHGPRTTSLMLLHKARNLSLGPCKPLSCFGCQVPESVSWVPVRPPIADVSIATPLPCATFQVSSHCCVVSIFVIGCCMASHWLLASTNHTVAPHSGLAP</sequence>
<protein>
    <submittedName>
        <fullName evidence="1">Uncharacterized protein</fullName>
    </submittedName>
</protein>
<comment type="caution">
    <text evidence="1">The sequence shown here is derived from an EMBL/GenBank/DDBJ whole genome shotgun (WGS) entry which is preliminary data.</text>
</comment>
<gene>
    <name evidence="1" type="ORF">SPARVUS_LOCUS14276492</name>
</gene>
<evidence type="ECO:0000313" key="2">
    <source>
        <dbReference type="Proteomes" id="UP001162483"/>
    </source>
</evidence>
<dbReference type="Proteomes" id="UP001162483">
    <property type="component" value="Unassembled WGS sequence"/>
</dbReference>
<accession>A0ABN9GQ96</accession>
<dbReference type="EMBL" id="CATNWA010018811">
    <property type="protein sequence ID" value="CAI9609663.1"/>
    <property type="molecule type" value="Genomic_DNA"/>
</dbReference>
<name>A0ABN9GQ96_9NEOB</name>